<evidence type="ECO:0000313" key="2">
    <source>
        <dbReference type="EMBL" id="HGT48872.1"/>
    </source>
</evidence>
<sequence>MPKHIEIFQIDAFTSEPFKGNPAAVVLENSLSENEMINIASEMNLSETAFLSISELTDFNLRWFTPKTEVKLCGHATIASLHYLYEKNLIQENSTITFSTKSGNIKAGRCNSYYWMQLPTINFSRVENSLTELYSALGLSLEQINNDAYIGSNGYLFICVDNLTTLFNLRPDFNRISEILLSQNDFSNIVIYTVQTIESESIAHIRFFAPNEGIFEDPVTGSAAGPLLPLLIKQNLIKNFSNDRIYIIEQGDVLNRPGRIGVSFNSRENILKIFGKAVTTLKGSLII</sequence>
<feature type="active site" evidence="1">
    <location>
        <position position="47"/>
    </location>
</feature>
<dbReference type="GO" id="GO:0016853">
    <property type="term" value="F:isomerase activity"/>
    <property type="evidence" value="ECO:0007669"/>
    <property type="project" value="TreeGrafter"/>
</dbReference>
<dbReference type="PIRSF" id="PIRSF016184">
    <property type="entry name" value="PhzC_PhzF"/>
    <property type="match status" value="1"/>
</dbReference>
<gene>
    <name evidence="2" type="ORF">ENS56_12615</name>
</gene>
<dbReference type="Pfam" id="PF02567">
    <property type="entry name" value="PhzC-PhzF"/>
    <property type="match status" value="1"/>
</dbReference>
<organism evidence="2">
    <name type="scientific">Ignavibacterium album</name>
    <dbReference type="NCBI Taxonomy" id="591197"/>
    <lineage>
        <taxon>Bacteria</taxon>
        <taxon>Pseudomonadati</taxon>
        <taxon>Ignavibacteriota</taxon>
        <taxon>Ignavibacteria</taxon>
        <taxon>Ignavibacteriales</taxon>
        <taxon>Ignavibacteriaceae</taxon>
        <taxon>Ignavibacterium</taxon>
    </lineage>
</organism>
<dbReference type="InterPro" id="IPR003719">
    <property type="entry name" value="Phenazine_PhzF-like"/>
</dbReference>
<accession>A0A832G7T9</accession>
<dbReference type="EMBL" id="DSVI01000020">
    <property type="protein sequence ID" value="HGT48872.1"/>
    <property type="molecule type" value="Genomic_DNA"/>
</dbReference>
<reference evidence="2" key="1">
    <citation type="journal article" date="2020" name="mSystems">
        <title>Genome- and Community-Level Interaction Insights into Carbon Utilization and Element Cycling Functions of Hydrothermarchaeota in Hydrothermal Sediment.</title>
        <authorList>
            <person name="Zhou Z."/>
            <person name="Liu Y."/>
            <person name="Xu W."/>
            <person name="Pan J."/>
            <person name="Luo Z.H."/>
            <person name="Li M."/>
        </authorList>
    </citation>
    <scope>NUCLEOTIDE SEQUENCE [LARGE SCALE GENOMIC DNA]</scope>
    <source>
        <strain evidence="2">SpSt-500</strain>
    </source>
</reference>
<protein>
    <submittedName>
        <fullName evidence="2">PhzF family phenazine biosynthesis protein</fullName>
    </submittedName>
</protein>
<dbReference type="Gene3D" id="3.10.310.10">
    <property type="entry name" value="Diaminopimelate Epimerase, Chain A, domain 1"/>
    <property type="match status" value="2"/>
</dbReference>
<dbReference type="AlphaFoldDB" id="A0A832G7T9"/>
<proteinExistence type="predicted"/>
<comment type="caution">
    <text evidence="2">The sequence shown here is derived from an EMBL/GenBank/DDBJ whole genome shotgun (WGS) entry which is preliminary data.</text>
</comment>
<evidence type="ECO:0000256" key="1">
    <source>
        <dbReference type="PIRSR" id="PIRSR016184-1"/>
    </source>
</evidence>
<dbReference type="GO" id="GO:0005737">
    <property type="term" value="C:cytoplasm"/>
    <property type="evidence" value="ECO:0007669"/>
    <property type="project" value="TreeGrafter"/>
</dbReference>
<name>A0A832G7T9_9BACT</name>
<dbReference type="SUPFAM" id="SSF54506">
    <property type="entry name" value="Diaminopimelate epimerase-like"/>
    <property type="match status" value="1"/>
</dbReference>
<dbReference type="PANTHER" id="PTHR13774">
    <property type="entry name" value="PHENAZINE BIOSYNTHESIS PROTEIN"/>
    <property type="match status" value="1"/>
</dbReference>
<dbReference type="NCBIfam" id="TIGR00654">
    <property type="entry name" value="PhzF_family"/>
    <property type="match status" value="1"/>
</dbReference>